<protein>
    <recommendedName>
        <fullName evidence="4">Phosphatase PAP2 family protein</fullName>
    </recommendedName>
</protein>
<dbReference type="RefSeq" id="WP_381506488.1">
    <property type="nucleotide sequence ID" value="NZ_JBHUOM010000023.1"/>
</dbReference>
<keyword evidence="1" id="KW-0812">Transmembrane</keyword>
<feature type="transmembrane region" description="Helical" evidence="1">
    <location>
        <begin position="45"/>
        <end position="67"/>
    </location>
</feature>
<feature type="transmembrane region" description="Helical" evidence="1">
    <location>
        <begin position="87"/>
        <end position="103"/>
    </location>
</feature>
<keyword evidence="1" id="KW-1133">Transmembrane helix</keyword>
<feature type="transmembrane region" description="Helical" evidence="1">
    <location>
        <begin position="115"/>
        <end position="132"/>
    </location>
</feature>
<organism evidence="2 3">
    <name type="scientific">Spirosoma flavum</name>
    <dbReference type="NCBI Taxonomy" id="2048557"/>
    <lineage>
        <taxon>Bacteria</taxon>
        <taxon>Pseudomonadati</taxon>
        <taxon>Bacteroidota</taxon>
        <taxon>Cytophagia</taxon>
        <taxon>Cytophagales</taxon>
        <taxon>Cytophagaceae</taxon>
        <taxon>Spirosoma</taxon>
    </lineage>
</organism>
<sequence length="212" mass="22966">MTTRIAYFLSVVLHPLLMPTLLFGLLFFQVPAALGLDAFSPSLRLSLLVLIFVGTFMVPSLLIYYLFRSGSIQSLQLDTLADRRLPYFLTALIYAIVAYLFTFQMQALSILAPEIGILIASIAVSILLVGLISLSWQISAHSVGIGGVVGVISSLMLKFSLTDLFVPLLLLVLLTGFVASARLRLNAHTPAQISAGLALGLIVSLITVFWLI</sequence>
<name>A0ABW6ARU5_9BACT</name>
<keyword evidence="1" id="KW-0472">Membrane</keyword>
<comment type="caution">
    <text evidence="2">The sequence shown here is derived from an EMBL/GenBank/DDBJ whole genome shotgun (WGS) entry which is preliminary data.</text>
</comment>
<dbReference type="Proteomes" id="UP001597512">
    <property type="component" value="Unassembled WGS sequence"/>
</dbReference>
<evidence type="ECO:0000313" key="3">
    <source>
        <dbReference type="Proteomes" id="UP001597512"/>
    </source>
</evidence>
<accession>A0ABW6ARU5</accession>
<feature type="transmembrane region" description="Helical" evidence="1">
    <location>
        <begin position="6"/>
        <end position="33"/>
    </location>
</feature>
<dbReference type="EMBL" id="JBHUOM010000023">
    <property type="protein sequence ID" value="MFD2937063.1"/>
    <property type="molecule type" value="Genomic_DNA"/>
</dbReference>
<evidence type="ECO:0000313" key="2">
    <source>
        <dbReference type="EMBL" id="MFD2937063.1"/>
    </source>
</evidence>
<evidence type="ECO:0008006" key="4">
    <source>
        <dbReference type="Google" id="ProtNLM"/>
    </source>
</evidence>
<keyword evidence="3" id="KW-1185">Reference proteome</keyword>
<gene>
    <name evidence="2" type="ORF">ACFS25_24995</name>
</gene>
<evidence type="ECO:0000256" key="1">
    <source>
        <dbReference type="SAM" id="Phobius"/>
    </source>
</evidence>
<feature type="transmembrane region" description="Helical" evidence="1">
    <location>
        <begin position="164"/>
        <end position="185"/>
    </location>
</feature>
<feature type="transmembrane region" description="Helical" evidence="1">
    <location>
        <begin position="191"/>
        <end position="211"/>
    </location>
</feature>
<reference evidence="3" key="1">
    <citation type="journal article" date="2019" name="Int. J. Syst. Evol. Microbiol.">
        <title>The Global Catalogue of Microorganisms (GCM) 10K type strain sequencing project: providing services to taxonomists for standard genome sequencing and annotation.</title>
        <authorList>
            <consortium name="The Broad Institute Genomics Platform"/>
            <consortium name="The Broad Institute Genome Sequencing Center for Infectious Disease"/>
            <person name="Wu L."/>
            <person name="Ma J."/>
        </authorList>
    </citation>
    <scope>NUCLEOTIDE SEQUENCE [LARGE SCALE GENOMIC DNA]</scope>
    <source>
        <strain evidence="3">KCTC 52490</strain>
    </source>
</reference>
<proteinExistence type="predicted"/>